<keyword evidence="6 8" id="KW-0472">Membrane</keyword>
<name>A0A167VWK8_9EURO</name>
<gene>
    <name evidence="9" type="ORF">AAP_05167</name>
</gene>
<evidence type="ECO:0000256" key="8">
    <source>
        <dbReference type="SAM" id="Phobius"/>
    </source>
</evidence>
<evidence type="ECO:0000256" key="3">
    <source>
        <dbReference type="ARBA" id="ARBA00022692"/>
    </source>
</evidence>
<keyword evidence="4" id="KW-0256">Endoplasmic reticulum</keyword>
<feature type="transmembrane region" description="Helical" evidence="8">
    <location>
        <begin position="21"/>
        <end position="38"/>
    </location>
</feature>
<proteinExistence type="inferred from homology"/>
<evidence type="ECO:0000256" key="4">
    <source>
        <dbReference type="ARBA" id="ARBA00022824"/>
    </source>
</evidence>
<dbReference type="OrthoDB" id="10012212at2759"/>
<dbReference type="AlphaFoldDB" id="A0A167VWK8"/>
<dbReference type="InterPro" id="IPR008506">
    <property type="entry name" value="SND2/TMEM208"/>
</dbReference>
<keyword evidence="3 8" id="KW-0812">Transmembrane</keyword>
<feature type="transmembrane region" description="Helical" evidence="8">
    <location>
        <begin position="82"/>
        <end position="107"/>
    </location>
</feature>
<keyword evidence="5 8" id="KW-1133">Transmembrane helix</keyword>
<evidence type="ECO:0000256" key="7">
    <source>
        <dbReference type="SAM" id="MobiDB-lite"/>
    </source>
</evidence>
<evidence type="ECO:0000256" key="1">
    <source>
        <dbReference type="ARBA" id="ARBA00004477"/>
    </source>
</evidence>
<comment type="subcellular location">
    <subcellularLocation>
        <location evidence="1">Endoplasmic reticulum membrane</location>
        <topology evidence="1">Multi-pass membrane protein</topology>
    </subcellularLocation>
</comment>
<comment type="similarity">
    <text evidence="2">Belongs to the TMEM208 family.</text>
</comment>
<evidence type="ECO:0000256" key="6">
    <source>
        <dbReference type="ARBA" id="ARBA00023136"/>
    </source>
</evidence>
<evidence type="ECO:0000256" key="5">
    <source>
        <dbReference type="ARBA" id="ARBA00022989"/>
    </source>
</evidence>
<dbReference type="EMBL" id="AZGZ01000028">
    <property type="protein sequence ID" value="KZZ88107.1"/>
    <property type="molecule type" value="Genomic_DNA"/>
</dbReference>
<feature type="transmembrane region" description="Helical" evidence="8">
    <location>
        <begin position="113"/>
        <end position="131"/>
    </location>
</feature>
<dbReference type="Pfam" id="PF05620">
    <property type="entry name" value="TMEM208_SND2"/>
    <property type="match status" value="1"/>
</dbReference>
<dbReference type="GO" id="GO:0005789">
    <property type="term" value="C:endoplasmic reticulum membrane"/>
    <property type="evidence" value="ECO:0007669"/>
    <property type="project" value="UniProtKB-SubCell"/>
</dbReference>
<reference evidence="9 10" key="1">
    <citation type="journal article" date="2016" name="Genome Biol. Evol.">
        <title>Divergent and convergent evolution of fungal pathogenicity.</title>
        <authorList>
            <person name="Shang Y."/>
            <person name="Xiao G."/>
            <person name="Zheng P."/>
            <person name="Cen K."/>
            <person name="Zhan S."/>
            <person name="Wang C."/>
        </authorList>
    </citation>
    <scope>NUCLEOTIDE SEQUENCE [LARGE SCALE GENOMIC DNA]</scope>
    <source>
        <strain evidence="9 10">ARSEF 7405</strain>
    </source>
</reference>
<evidence type="ECO:0000313" key="9">
    <source>
        <dbReference type="EMBL" id="KZZ88107.1"/>
    </source>
</evidence>
<protein>
    <submittedName>
        <fullName evidence="9">DUF788 domain-containing protein</fullName>
    </submittedName>
</protein>
<organism evidence="9 10">
    <name type="scientific">Ascosphaera apis ARSEF 7405</name>
    <dbReference type="NCBI Taxonomy" id="392613"/>
    <lineage>
        <taxon>Eukaryota</taxon>
        <taxon>Fungi</taxon>
        <taxon>Dikarya</taxon>
        <taxon>Ascomycota</taxon>
        <taxon>Pezizomycotina</taxon>
        <taxon>Eurotiomycetes</taxon>
        <taxon>Eurotiomycetidae</taxon>
        <taxon>Onygenales</taxon>
        <taxon>Ascosphaeraceae</taxon>
        <taxon>Ascosphaera</taxon>
    </lineage>
</organism>
<evidence type="ECO:0000313" key="10">
    <source>
        <dbReference type="Proteomes" id="UP000242877"/>
    </source>
</evidence>
<dbReference type="GO" id="GO:0006624">
    <property type="term" value="P:vacuolar protein processing"/>
    <property type="evidence" value="ECO:0007669"/>
    <property type="project" value="TreeGrafter"/>
</dbReference>
<feature type="compositionally biased region" description="Basic and acidic residues" evidence="7">
    <location>
        <begin position="162"/>
        <end position="175"/>
    </location>
</feature>
<feature type="transmembrane region" description="Helical" evidence="8">
    <location>
        <begin position="44"/>
        <end position="61"/>
    </location>
</feature>
<dbReference type="PANTHER" id="PTHR13505:SF7">
    <property type="entry name" value="TRANSMEMBRANE PROTEIN 208"/>
    <property type="match status" value="1"/>
</dbReference>
<comment type="caution">
    <text evidence="9">The sequence shown here is derived from an EMBL/GenBank/DDBJ whole genome shotgun (WGS) entry which is preliminary data.</text>
</comment>
<sequence>MAQKAAKSIAVRNANVLKQTHLTTLGLHVLFLFLTFVLGRPHNFLAYILLSSPSILINFYLERIGRPRYAENGVLMSPGDDLYSEGAMTYLWDVLYWTWGCMIMVIALGDDLWWLWVVVPLYSAYALYDAFIGMKKSMGGMGAGVGGDEGAATSTGSSRRQQKLERRGEKVRYRS</sequence>
<dbReference type="Proteomes" id="UP000242877">
    <property type="component" value="Unassembled WGS sequence"/>
</dbReference>
<dbReference type="GO" id="GO:0005773">
    <property type="term" value="C:vacuole"/>
    <property type="evidence" value="ECO:0007669"/>
    <property type="project" value="GOC"/>
</dbReference>
<dbReference type="PANTHER" id="PTHR13505">
    <property type="entry name" value="TRANSMEMBRANE PROTEIN 208"/>
    <property type="match status" value="1"/>
</dbReference>
<keyword evidence="10" id="KW-1185">Reference proteome</keyword>
<dbReference type="VEuPathDB" id="FungiDB:AAP_05167"/>
<feature type="region of interest" description="Disordered" evidence="7">
    <location>
        <begin position="148"/>
        <end position="175"/>
    </location>
</feature>
<evidence type="ECO:0000256" key="2">
    <source>
        <dbReference type="ARBA" id="ARBA00009950"/>
    </source>
</evidence>
<accession>A0A167VWK8</accession>